<keyword evidence="2" id="KW-1185">Reference proteome</keyword>
<organism evidence="1 2">
    <name type="scientific">Ustilaginoidea virens</name>
    <name type="common">Rice false smut fungus</name>
    <name type="synonym">Villosiclava virens</name>
    <dbReference type="NCBI Taxonomy" id="1159556"/>
    <lineage>
        <taxon>Eukaryota</taxon>
        <taxon>Fungi</taxon>
        <taxon>Dikarya</taxon>
        <taxon>Ascomycota</taxon>
        <taxon>Pezizomycotina</taxon>
        <taxon>Sordariomycetes</taxon>
        <taxon>Hypocreomycetidae</taxon>
        <taxon>Hypocreales</taxon>
        <taxon>Clavicipitaceae</taxon>
        <taxon>Ustilaginoidea</taxon>
    </lineage>
</organism>
<dbReference type="EMBL" id="CP072756">
    <property type="protein sequence ID" value="QUC20773.1"/>
    <property type="molecule type" value="Genomic_DNA"/>
</dbReference>
<dbReference type="GeneID" id="66065792"/>
<sequence>MLWERNLNINDKVRNRQVQPVYLSIYWQATIGKTLAHAQVAWEQNAPPDQGIDRTGSFSGNCRLEKYAFSVLHPEFLFN</sequence>
<dbReference type="RefSeq" id="XP_042998446.1">
    <property type="nucleotide sequence ID" value="XM_043142512.1"/>
</dbReference>
<dbReference type="Proteomes" id="UP000027002">
    <property type="component" value="Chromosome 4"/>
</dbReference>
<evidence type="ECO:0000313" key="1">
    <source>
        <dbReference type="EMBL" id="QUC20773.1"/>
    </source>
</evidence>
<gene>
    <name evidence="1" type="ORF">UV8b_05014</name>
</gene>
<dbReference type="AlphaFoldDB" id="A0A8E5HSN0"/>
<accession>A0A8E5HSN0</accession>
<name>A0A8E5HSN0_USTVR</name>
<protein>
    <submittedName>
        <fullName evidence="1">Uncharacterized protein</fullName>
    </submittedName>
</protein>
<evidence type="ECO:0000313" key="2">
    <source>
        <dbReference type="Proteomes" id="UP000027002"/>
    </source>
</evidence>
<dbReference type="KEGG" id="uvi:66065792"/>
<reference evidence="1" key="1">
    <citation type="submission" date="2020-03" db="EMBL/GenBank/DDBJ databases">
        <title>A mixture of massive structural variations and highly conserved coding sequences in Ustilaginoidea virens genome.</title>
        <authorList>
            <person name="Zhang K."/>
            <person name="Zhao Z."/>
            <person name="Zhang Z."/>
            <person name="Li Y."/>
            <person name="Hsiang T."/>
            <person name="Sun W."/>
        </authorList>
    </citation>
    <scope>NUCLEOTIDE SEQUENCE</scope>
    <source>
        <strain evidence="1">UV-8b</strain>
    </source>
</reference>
<proteinExistence type="predicted"/>